<evidence type="ECO:0000313" key="2">
    <source>
        <dbReference type="Proteomes" id="UP000790377"/>
    </source>
</evidence>
<gene>
    <name evidence="1" type="ORF">BJ138DRAFT_1113950</name>
</gene>
<evidence type="ECO:0000313" key="1">
    <source>
        <dbReference type="EMBL" id="KAH7910573.1"/>
    </source>
</evidence>
<keyword evidence="2" id="KW-1185">Reference proteome</keyword>
<sequence length="919" mass="99717">MADSIPEPWICPYLINAAETHGGSLQGIPIWSTKKKRAQIIEFLTYRDDDHIWAVISDKAHKLPVRFSKEAVAKYASLNDARLTQCKNGLVLIREFRPMFTRIPVGRGISELTTNAHLALEVGFVQYVGGSGHIIGDPQNLEKNNLLKMWVEGLRQNGGGGQLRKQQEQLLAQPNLVDNIGEALRSPVHLNSDAQARSNDPPQPAPDKTKSSGITPPKSDPMREWTKTWRSFQTDPWAYIKQAPKNEPHLANDEINTAVSLERPDHSDASLPKTPDRKDLDSEQVLTQQLPRTPSKSPKTRPSASPAVEPTTPRTSEWSPSIRGSPRPSSPLNIDAEPVGNRSGTPEIEECVQDNHPPFFSSAPSQPSMRPPTPAPRIRSVPPVELPTAGIPTSSPPPPSSSLPIPPKSSIQLPLRKSMKRKVPHPGDPPPRPILNASDPVQILVPNSDTSGMASQPSQSQSQSQPHPLSVSQPLAGPEESISTDNARLPRPMNTTPIGIEPALSQPDGQYNADISSTALSQEHLPQLGIIQAHSRPTTSESNALVSSALVTHHINGSDSVKVHSRSNENNSTGKNLPHNDRIELSEDDADTNDRLHGSASRSPDPIQHRLVEGSDDDSTKALFTPERASSPFGSLFSASPSAEISISQSREASPQIAQLVDSVPIASSSRMTARKASPQNAQLVDSVPNALSSRTTARETSPQSAQLVDSVPIASSSRMTARKESVQDAHVPADSHCNHEVIHNANAWREPSFMSSQKGKSKPVAEEVLVEDPPKTQQKRRRSPLSSPLRAAPLKKKLKVSEQQGSSLSRSGPAPSNTTEGNLTHSKRARFPRNDSMGLGVDITASQNVSESSIPMSSMPSGRQKRAKVARFFVDLDTEPGNLSMSWKEIKKVQLRTGRIRTLGDIAEADGSIYVDSD</sequence>
<reference evidence="1" key="1">
    <citation type="journal article" date="2021" name="New Phytol.">
        <title>Evolutionary innovations through gain and loss of genes in the ectomycorrhizal Boletales.</title>
        <authorList>
            <person name="Wu G."/>
            <person name="Miyauchi S."/>
            <person name="Morin E."/>
            <person name="Kuo A."/>
            <person name="Drula E."/>
            <person name="Varga T."/>
            <person name="Kohler A."/>
            <person name="Feng B."/>
            <person name="Cao Y."/>
            <person name="Lipzen A."/>
            <person name="Daum C."/>
            <person name="Hundley H."/>
            <person name="Pangilinan J."/>
            <person name="Johnson J."/>
            <person name="Barry K."/>
            <person name="LaButti K."/>
            <person name="Ng V."/>
            <person name="Ahrendt S."/>
            <person name="Min B."/>
            <person name="Choi I.G."/>
            <person name="Park H."/>
            <person name="Plett J.M."/>
            <person name="Magnuson J."/>
            <person name="Spatafora J.W."/>
            <person name="Nagy L.G."/>
            <person name="Henrissat B."/>
            <person name="Grigoriev I.V."/>
            <person name="Yang Z.L."/>
            <person name="Xu J."/>
            <person name="Martin F.M."/>
        </authorList>
    </citation>
    <scope>NUCLEOTIDE SEQUENCE</scope>
    <source>
        <strain evidence="1">ATCC 28755</strain>
    </source>
</reference>
<accession>A0ACB8AD27</accession>
<comment type="caution">
    <text evidence="1">The sequence shown here is derived from an EMBL/GenBank/DDBJ whole genome shotgun (WGS) entry which is preliminary data.</text>
</comment>
<name>A0ACB8AD27_9AGAM</name>
<organism evidence="1 2">
    <name type="scientific">Hygrophoropsis aurantiaca</name>
    <dbReference type="NCBI Taxonomy" id="72124"/>
    <lineage>
        <taxon>Eukaryota</taxon>
        <taxon>Fungi</taxon>
        <taxon>Dikarya</taxon>
        <taxon>Basidiomycota</taxon>
        <taxon>Agaricomycotina</taxon>
        <taxon>Agaricomycetes</taxon>
        <taxon>Agaricomycetidae</taxon>
        <taxon>Boletales</taxon>
        <taxon>Coniophorineae</taxon>
        <taxon>Hygrophoropsidaceae</taxon>
        <taxon>Hygrophoropsis</taxon>
    </lineage>
</organism>
<dbReference type="EMBL" id="MU267707">
    <property type="protein sequence ID" value="KAH7910573.1"/>
    <property type="molecule type" value="Genomic_DNA"/>
</dbReference>
<protein>
    <submittedName>
        <fullName evidence="1">Uncharacterized protein</fullName>
    </submittedName>
</protein>
<dbReference type="Proteomes" id="UP000790377">
    <property type="component" value="Unassembled WGS sequence"/>
</dbReference>
<proteinExistence type="predicted"/>